<evidence type="ECO:0000313" key="11">
    <source>
        <dbReference type="Proteomes" id="UP000663881"/>
    </source>
</evidence>
<evidence type="ECO:0000256" key="5">
    <source>
        <dbReference type="ARBA" id="ARBA00022840"/>
    </source>
</evidence>
<dbReference type="PANTHER" id="PTHR47971:SF8">
    <property type="entry name" value="KINESIN-LIKE PROTEIN"/>
    <property type="match status" value="1"/>
</dbReference>
<dbReference type="GO" id="GO:0005524">
    <property type="term" value="F:ATP binding"/>
    <property type="evidence" value="ECO:0007669"/>
    <property type="project" value="UniProtKB-KW"/>
</dbReference>
<dbReference type="GO" id="GO:0005874">
    <property type="term" value="C:microtubule"/>
    <property type="evidence" value="ECO:0007669"/>
    <property type="project" value="UniProtKB-KW"/>
</dbReference>
<dbReference type="GO" id="GO:0008017">
    <property type="term" value="F:microtubule binding"/>
    <property type="evidence" value="ECO:0007669"/>
    <property type="project" value="InterPro"/>
</dbReference>
<reference evidence="10" key="1">
    <citation type="submission" date="2021-02" db="EMBL/GenBank/DDBJ databases">
        <authorList>
            <person name="Nowell W R."/>
        </authorList>
    </citation>
    <scope>NUCLEOTIDE SEQUENCE</scope>
</reference>
<evidence type="ECO:0000256" key="4">
    <source>
        <dbReference type="ARBA" id="ARBA00022741"/>
    </source>
</evidence>
<name>A0A820M847_9BILA</name>
<comment type="caution">
    <text evidence="8">Lacks conserved residue(s) required for the propagation of feature annotation.</text>
</comment>
<keyword evidence="3" id="KW-0493">Microtubule</keyword>
<dbReference type="InterPro" id="IPR027417">
    <property type="entry name" value="P-loop_NTPase"/>
</dbReference>
<gene>
    <name evidence="10" type="ORF">OKA104_LOCUS49740</name>
</gene>
<dbReference type="InterPro" id="IPR001752">
    <property type="entry name" value="Kinesin_motor_dom"/>
</dbReference>
<dbReference type="GO" id="GO:0007018">
    <property type="term" value="P:microtubule-based movement"/>
    <property type="evidence" value="ECO:0007669"/>
    <property type="project" value="InterPro"/>
</dbReference>
<evidence type="ECO:0000313" key="10">
    <source>
        <dbReference type="EMBL" id="CAF4369109.1"/>
    </source>
</evidence>
<evidence type="ECO:0000256" key="6">
    <source>
        <dbReference type="ARBA" id="ARBA00023175"/>
    </source>
</evidence>
<evidence type="ECO:0000256" key="3">
    <source>
        <dbReference type="ARBA" id="ARBA00022701"/>
    </source>
</evidence>
<evidence type="ECO:0000256" key="1">
    <source>
        <dbReference type="ARBA" id="ARBA00004245"/>
    </source>
</evidence>
<dbReference type="SUPFAM" id="SSF52540">
    <property type="entry name" value="P-loop containing nucleoside triphosphate hydrolases"/>
    <property type="match status" value="1"/>
</dbReference>
<dbReference type="InterPro" id="IPR027640">
    <property type="entry name" value="Kinesin-like_fam"/>
</dbReference>
<dbReference type="GO" id="GO:0003777">
    <property type="term" value="F:microtubule motor activity"/>
    <property type="evidence" value="ECO:0007669"/>
    <property type="project" value="InterPro"/>
</dbReference>
<evidence type="ECO:0000256" key="7">
    <source>
        <dbReference type="ARBA" id="ARBA00023212"/>
    </source>
</evidence>
<dbReference type="PROSITE" id="PS50067">
    <property type="entry name" value="KINESIN_MOTOR_2"/>
    <property type="match status" value="1"/>
</dbReference>
<proteinExistence type="inferred from homology"/>
<keyword evidence="2" id="KW-0963">Cytoplasm</keyword>
<accession>A0A820M847</accession>
<sequence>GAQINSSLLALKECIRSMDMTQSHAPFRQSKLTHILRDSLVGSKTRTCLMANVSPPDDCCQCSLNTLQYASRIRDISIRHRHRSMSLTNIQRNHFEDDEQQQHVVTSTVRERPQKTFKPATASTPVHRLVSSVDHRTYMSTNQPGLNLF</sequence>
<dbReference type="AlphaFoldDB" id="A0A820M847"/>
<feature type="non-terminal residue" evidence="10">
    <location>
        <position position="1"/>
    </location>
</feature>
<dbReference type="GO" id="GO:0007019">
    <property type="term" value="P:microtubule depolymerization"/>
    <property type="evidence" value="ECO:0007669"/>
    <property type="project" value="TreeGrafter"/>
</dbReference>
<organism evidence="10 11">
    <name type="scientific">Adineta steineri</name>
    <dbReference type="NCBI Taxonomy" id="433720"/>
    <lineage>
        <taxon>Eukaryota</taxon>
        <taxon>Metazoa</taxon>
        <taxon>Spiralia</taxon>
        <taxon>Gnathifera</taxon>
        <taxon>Rotifera</taxon>
        <taxon>Eurotatoria</taxon>
        <taxon>Bdelloidea</taxon>
        <taxon>Adinetida</taxon>
        <taxon>Adinetidae</taxon>
        <taxon>Adineta</taxon>
    </lineage>
</organism>
<comment type="similarity">
    <text evidence="8">Belongs to the TRAFAC class myosin-kinesin ATPase superfamily. Kinesin family.</text>
</comment>
<protein>
    <recommendedName>
        <fullName evidence="9">Kinesin motor domain-containing protein</fullName>
    </recommendedName>
</protein>
<keyword evidence="6" id="KW-0505">Motor protein</keyword>
<evidence type="ECO:0000259" key="9">
    <source>
        <dbReference type="PROSITE" id="PS50067"/>
    </source>
</evidence>
<evidence type="ECO:0000256" key="2">
    <source>
        <dbReference type="ARBA" id="ARBA00022490"/>
    </source>
</evidence>
<keyword evidence="5" id="KW-0067">ATP-binding</keyword>
<dbReference type="PANTHER" id="PTHR47971">
    <property type="entry name" value="KINESIN-RELATED PROTEIN 6"/>
    <property type="match status" value="1"/>
</dbReference>
<dbReference type="Proteomes" id="UP000663881">
    <property type="component" value="Unassembled WGS sequence"/>
</dbReference>
<feature type="domain" description="Kinesin motor" evidence="9">
    <location>
        <begin position="1"/>
        <end position="76"/>
    </location>
</feature>
<keyword evidence="4" id="KW-0547">Nucleotide-binding</keyword>
<dbReference type="EMBL" id="CAJOAY010023792">
    <property type="protein sequence ID" value="CAF4369109.1"/>
    <property type="molecule type" value="Genomic_DNA"/>
</dbReference>
<dbReference type="Pfam" id="PF00225">
    <property type="entry name" value="Kinesin"/>
    <property type="match status" value="1"/>
</dbReference>
<comment type="caution">
    <text evidence="10">The sequence shown here is derived from an EMBL/GenBank/DDBJ whole genome shotgun (WGS) entry which is preliminary data.</text>
</comment>
<dbReference type="Gene3D" id="3.40.850.10">
    <property type="entry name" value="Kinesin motor domain"/>
    <property type="match status" value="1"/>
</dbReference>
<dbReference type="InterPro" id="IPR036961">
    <property type="entry name" value="Kinesin_motor_dom_sf"/>
</dbReference>
<evidence type="ECO:0000256" key="8">
    <source>
        <dbReference type="PROSITE-ProRule" id="PRU00283"/>
    </source>
</evidence>
<keyword evidence="7" id="KW-0206">Cytoskeleton</keyword>
<comment type="subcellular location">
    <subcellularLocation>
        <location evidence="1">Cytoplasm</location>
        <location evidence="1">Cytoskeleton</location>
    </subcellularLocation>
</comment>